<reference evidence="1" key="1">
    <citation type="journal article" date="2021" name="New Phytol.">
        <title>Evolutionary innovations through gain and loss of genes in the ectomycorrhizal Boletales.</title>
        <authorList>
            <person name="Wu G."/>
            <person name="Miyauchi S."/>
            <person name="Morin E."/>
            <person name="Kuo A."/>
            <person name="Drula E."/>
            <person name="Varga T."/>
            <person name="Kohler A."/>
            <person name="Feng B."/>
            <person name="Cao Y."/>
            <person name="Lipzen A."/>
            <person name="Daum C."/>
            <person name="Hundley H."/>
            <person name="Pangilinan J."/>
            <person name="Johnson J."/>
            <person name="Barry K."/>
            <person name="LaButti K."/>
            <person name="Ng V."/>
            <person name="Ahrendt S."/>
            <person name="Min B."/>
            <person name="Choi I.G."/>
            <person name="Park H."/>
            <person name="Plett J.M."/>
            <person name="Magnuson J."/>
            <person name="Spatafora J.W."/>
            <person name="Nagy L.G."/>
            <person name="Henrissat B."/>
            <person name="Grigoriev I.V."/>
            <person name="Yang Z.L."/>
            <person name="Xu J."/>
            <person name="Martin F.M."/>
        </authorList>
    </citation>
    <scope>NUCLEOTIDE SEQUENCE</scope>
    <source>
        <strain evidence="1">ATCC 28755</strain>
    </source>
</reference>
<protein>
    <submittedName>
        <fullName evidence="1">Uncharacterized protein</fullName>
    </submittedName>
</protein>
<keyword evidence="2" id="KW-1185">Reference proteome</keyword>
<sequence>ISPLPKPKFEALYPQWCKSQGTEPNLRVMLSDNRSIDLYQLHVLVMQEGGGIPVNQRDLWPIIGGRLGLVQFPGSDGQSGKSGPGIASQLAHAYQRYLQAFEQAYTTQARLALANQQAGNASHAQGSTPDNLQNPPRMPAGPTAQPAGAGLPDPRVMAFAMRYVNISAAAMKEQGHSQQNIDLVERLRPYMLRWQQQQQRLRA</sequence>
<accession>A0ACB8AF60</accession>
<feature type="non-terminal residue" evidence="1">
    <location>
        <position position="1"/>
    </location>
</feature>
<gene>
    <name evidence="1" type="ORF">BJ138DRAFT_980311</name>
</gene>
<evidence type="ECO:0000313" key="1">
    <source>
        <dbReference type="EMBL" id="KAH7912030.1"/>
    </source>
</evidence>
<feature type="non-terminal residue" evidence="1">
    <location>
        <position position="203"/>
    </location>
</feature>
<dbReference type="EMBL" id="MU267661">
    <property type="protein sequence ID" value="KAH7912030.1"/>
    <property type="molecule type" value="Genomic_DNA"/>
</dbReference>
<evidence type="ECO:0000313" key="2">
    <source>
        <dbReference type="Proteomes" id="UP000790377"/>
    </source>
</evidence>
<organism evidence="1 2">
    <name type="scientific">Hygrophoropsis aurantiaca</name>
    <dbReference type="NCBI Taxonomy" id="72124"/>
    <lineage>
        <taxon>Eukaryota</taxon>
        <taxon>Fungi</taxon>
        <taxon>Dikarya</taxon>
        <taxon>Basidiomycota</taxon>
        <taxon>Agaricomycotina</taxon>
        <taxon>Agaricomycetes</taxon>
        <taxon>Agaricomycetidae</taxon>
        <taxon>Boletales</taxon>
        <taxon>Coniophorineae</taxon>
        <taxon>Hygrophoropsidaceae</taxon>
        <taxon>Hygrophoropsis</taxon>
    </lineage>
</organism>
<name>A0ACB8AF60_9AGAM</name>
<proteinExistence type="predicted"/>
<dbReference type="Proteomes" id="UP000790377">
    <property type="component" value="Unassembled WGS sequence"/>
</dbReference>
<comment type="caution">
    <text evidence="1">The sequence shown here is derived from an EMBL/GenBank/DDBJ whole genome shotgun (WGS) entry which is preliminary data.</text>
</comment>